<proteinExistence type="inferred from homology"/>
<dbReference type="GeneID" id="106538966"/>
<dbReference type="KEGG" id="tsr:106538966"/>
<dbReference type="CTD" id="58529"/>
<dbReference type="GO" id="GO:0031433">
    <property type="term" value="F:telethonin binding"/>
    <property type="evidence" value="ECO:0007669"/>
    <property type="project" value="TreeGrafter"/>
</dbReference>
<accession>A0A6I9X1H7</accession>
<protein>
    <submittedName>
        <fullName evidence="5">Myozenin-1</fullName>
    </submittedName>
</protein>
<dbReference type="GO" id="GO:0015629">
    <property type="term" value="C:actin cytoskeleton"/>
    <property type="evidence" value="ECO:0007669"/>
    <property type="project" value="TreeGrafter"/>
</dbReference>
<feature type="compositionally biased region" description="Gly residues" evidence="3">
    <location>
        <begin position="124"/>
        <end position="158"/>
    </location>
</feature>
<dbReference type="InterPro" id="IPR008438">
    <property type="entry name" value="MYOZ"/>
</dbReference>
<dbReference type="GO" id="GO:0051373">
    <property type="term" value="F:FATZ binding"/>
    <property type="evidence" value="ECO:0007669"/>
    <property type="project" value="TreeGrafter"/>
</dbReference>
<dbReference type="OrthoDB" id="9901707at2759"/>
<evidence type="ECO:0000256" key="2">
    <source>
        <dbReference type="ARBA" id="ARBA00022553"/>
    </source>
</evidence>
<evidence type="ECO:0000313" key="4">
    <source>
        <dbReference type="Proteomes" id="UP000504617"/>
    </source>
</evidence>
<dbReference type="PANTHER" id="PTHR15941">
    <property type="entry name" value="MYOZENIN"/>
    <property type="match status" value="1"/>
</dbReference>
<gene>
    <name evidence="5" type="primary">MYOZ1</name>
</gene>
<reference evidence="5" key="1">
    <citation type="submission" date="2025-08" db="UniProtKB">
        <authorList>
            <consortium name="RefSeq"/>
        </authorList>
    </citation>
    <scope>IDENTIFICATION</scope>
    <source>
        <tissue evidence="5">Skeletal muscle</tissue>
    </source>
</reference>
<dbReference type="AlphaFoldDB" id="A0A6I9X1H7"/>
<evidence type="ECO:0000256" key="3">
    <source>
        <dbReference type="SAM" id="MobiDB-lite"/>
    </source>
</evidence>
<feature type="region of interest" description="Disordered" evidence="3">
    <location>
        <begin position="110"/>
        <end position="158"/>
    </location>
</feature>
<dbReference type="RefSeq" id="XP_013909104.1">
    <property type="nucleotide sequence ID" value="XM_014053629.1"/>
</dbReference>
<dbReference type="Pfam" id="PF05556">
    <property type="entry name" value="Calsarcin"/>
    <property type="match status" value="1"/>
</dbReference>
<sequence length="318" mass="34458">MPLAGTPAPKRKRKPTKLILELTQEGSKLNLGKKISIPRDVMLEELSLLTNRGSKMFKLRQLRVEKFIYENNPDAFSNNSVDHFQRFIPSDCYSGGRMMSGVTVGPYGSSKLHYPPTPPAKPGSKGGAGGTGTGHSEGSAGRGGGVDGGGNGNEAGGGKEQLPLLLEMKIALYEPYLLSRSETFAGENKSGSGKGKVSLPKTYISPWERALGITPQEKSEFSIDPLSNGTKADLCLYKSFNRTAMPYGGYEKAIKLMTFQMPEFEVGPLLPEPLIVYNQEVSNRPSFNRTPVPWLGSGEPTEYNIEVNVPPAGETEEL</sequence>
<dbReference type="GO" id="GO:0003779">
    <property type="term" value="F:actin binding"/>
    <property type="evidence" value="ECO:0007669"/>
    <property type="project" value="TreeGrafter"/>
</dbReference>
<dbReference type="PANTHER" id="PTHR15941:SF11">
    <property type="entry name" value="MYOZENIN-1"/>
    <property type="match status" value="1"/>
</dbReference>
<keyword evidence="2" id="KW-0597">Phosphoprotein</keyword>
<name>A0A6I9X1H7_9SAUR</name>
<dbReference type="Proteomes" id="UP000504617">
    <property type="component" value="Unplaced"/>
</dbReference>
<dbReference type="GO" id="GO:0030018">
    <property type="term" value="C:Z disc"/>
    <property type="evidence" value="ECO:0007669"/>
    <property type="project" value="InterPro"/>
</dbReference>
<evidence type="ECO:0000313" key="5">
    <source>
        <dbReference type="RefSeq" id="XP_013909104.1"/>
    </source>
</evidence>
<keyword evidence="4" id="KW-1185">Reference proteome</keyword>
<organism evidence="4 5">
    <name type="scientific">Thamnophis sirtalis</name>
    <dbReference type="NCBI Taxonomy" id="35019"/>
    <lineage>
        <taxon>Eukaryota</taxon>
        <taxon>Metazoa</taxon>
        <taxon>Chordata</taxon>
        <taxon>Craniata</taxon>
        <taxon>Vertebrata</taxon>
        <taxon>Euteleostomi</taxon>
        <taxon>Lepidosauria</taxon>
        <taxon>Squamata</taxon>
        <taxon>Bifurcata</taxon>
        <taxon>Unidentata</taxon>
        <taxon>Episquamata</taxon>
        <taxon>Toxicofera</taxon>
        <taxon>Serpentes</taxon>
        <taxon>Colubroidea</taxon>
        <taxon>Colubridae</taxon>
        <taxon>Natricinae</taxon>
        <taxon>Thamnophis</taxon>
    </lineage>
</organism>
<evidence type="ECO:0000256" key="1">
    <source>
        <dbReference type="ARBA" id="ARBA00009126"/>
    </source>
</evidence>
<comment type="similarity">
    <text evidence="1">Belongs to the myozenin family.</text>
</comment>